<protein>
    <recommendedName>
        <fullName evidence="16">DNA polymerase IV</fullName>
        <shortName evidence="16">Pol IV</shortName>
        <ecNumber evidence="16">2.7.7.7</ecNumber>
    </recommendedName>
</protein>
<evidence type="ECO:0000256" key="2">
    <source>
        <dbReference type="ARBA" id="ARBA00010945"/>
    </source>
</evidence>
<dbReference type="Gene3D" id="1.10.150.20">
    <property type="entry name" value="5' to 3' exonuclease, C-terminal subdomain"/>
    <property type="match status" value="1"/>
</dbReference>
<accession>A0A1B4XDP4</accession>
<dbReference type="PANTHER" id="PTHR11076">
    <property type="entry name" value="DNA REPAIR POLYMERASE UMUC / TRANSFERASE FAMILY MEMBER"/>
    <property type="match status" value="1"/>
</dbReference>
<dbReference type="Pfam" id="PF00817">
    <property type="entry name" value="IMS"/>
    <property type="match status" value="1"/>
</dbReference>
<evidence type="ECO:0000256" key="4">
    <source>
        <dbReference type="ARBA" id="ARBA00022457"/>
    </source>
</evidence>
<keyword evidence="7 16" id="KW-0548">Nucleotidyltransferase</keyword>
<dbReference type="Pfam" id="PF11798">
    <property type="entry name" value="IMS_HHH"/>
    <property type="match status" value="1"/>
</dbReference>
<dbReference type="FunFam" id="3.40.1170.60:FF:000001">
    <property type="entry name" value="DNA polymerase IV"/>
    <property type="match status" value="1"/>
</dbReference>
<dbReference type="FunFam" id="3.30.1490.100:FF:000004">
    <property type="entry name" value="DNA polymerase IV"/>
    <property type="match status" value="1"/>
</dbReference>
<dbReference type="Proteomes" id="UP000243180">
    <property type="component" value="Chromosome"/>
</dbReference>
<comment type="subunit">
    <text evidence="3 16">Monomer.</text>
</comment>
<evidence type="ECO:0000256" key="9">
    <source>
        <dbReference type="ARBA" id="ARBA00022723"/>
    </source>
</evidence>
<keyword evidence="13 16" id="KW-0238">DNA-binding</keyword>
<keyword evidence="8 16" id="KW-0235">DNA replication</keyword>
<dbReference type="SUPFAM" id="SSF100879">
    <property type="entry name" value="Lesion bypass DNA polymerase (Y-family), little finger domain"/>
    <property type="match status" value="1"/>
</dbReference>
<dbReference type="Gene3D" id="3.30.1490.100">
    <property type="entry name" value="DNA polymerase, Y-family, little finger domain"/>
    <property type="match status" value="1"/>
</dbReference>
<evidence type="ECO:0000256" key="5">
    <source>
        <dbReference type="ARBA" id="ARBA00022490"/>
    </source>
</evidence>
<evidence type="ECO:0000256" key="15">
    <source>
        <dbReference type="ARBA" id="ARBA00049244"/>
    </source>
</evidence>
<dbReference type="GO" id="GO:0005829">
    <property type="term" value="C:cytosol"/>
    <property type="evidence" value="ECO:0007669"/>
    <property type="project" value="TreeGrafter"/>
</dbReference>
<keyword evidence="4 16" id="KW-0515">Mutator protein</keyword>
<feature type="domain" description="UmuC" evidence="17">
    <location>
        <begin position="2"/>
        <end position="183"/>
    </location>
</feature>
<keyword evidence="11 16" id="KW-0460">Magnesium</keyword>
<dbReference type="GO" id="GO:0006281">
    <property type="term" value="P:DNA repair"/>
    <property type="evidence" value="ECO:0007669"/>
    <property type="project" value="UniProtKB-UniRule"/>
</dbReference>
<dbReference type="NCBIfam" id="NF002751">
    <property type="entry name" value="PRK02794.1"/>
    <property type="match status" value="1"/>
</dbReference>
<dbReference type="InterPro" id="IPR050116">
    <property type="entry name" value="DNA_polymerase-Y"/>
</dbReference>
<dbReference type="FunCoup" id="A0A1B4XDP4">
    <property type="interactions" value="447"/>
</dbReference>
<keyword evidence="10 16" id="KW-0227">DNA damage</keyword>
<evidence type="ECO:0000256" key="16">
    <source>
        <dbReference type="HAMAP-Rule" id="MF_01113"/>
    </source>
</evidence>
<dbReference type="InterPro" id="IPR024728">
    <property type="entry name" value="PolY_HhH_motif"/>
</dbReference>
<evidence type="ECO:0000256" key="3">
    <source>
        <dbReference type="ARBA" id="ARBA00011245"/>
    </source>
</evidence>
<reference evidence="18 19" key="1">
    <citation type="submission" date="2015-05" db="EMBL/GenBank/DDBJ databases">
        <title>Complete genome sequence of a sulfur-oxidizing gammaproteobacterium strain HA5.</title>
        <authorList>
            <person name="Miura A."/>
            <person name="Kojima H."/>
            <person name="Fukui M."/>
        </authorList>
    </citation>
    <scope>NUCLEOTIDE SEQUENCE [LARGE SCALE GENOMIC DNA]</scope>
    <source>
        <strain evidence="18 19">HA5</strain>
    </source>
</reference>
<dbReference type="RefSeq" id="WP_096359847.1">
    <property type="nucleotide sequence ID" value="NZ_AP014879.1"/>
</dbReference>
<comment type="catalytic activity">
    <reaction evidence="15 16">
        <text>DNA(n) + a 2'-deoxyribonucleoside 5'-triphosphate = DNA(n+1) + diphosphate</text>
        <dbReference type="Rhea" id="RHEA:22508"/>
        <dbReference type="Rhea" id="RHEA-COMP:17339"/>
        <dbReference type="Rhea" id="RHEA-COMP:17340"/>
        <dbReference type="ChEBI" id="CHEBI:33019"/>
        <dbReference type="ChEBI" id="CHEBI:61560"/>
        <dbReference type="ChEBI" id="CHEBI:173112"/>
        <dbReference type="EC" id="2.7.7.7"/>
    </reaction>
</comment>
<keyword evidence="6 16" id="KW-0808">Transferase</keyword>
<dbReference type="EMBL" id="AP014879">
    <property type="protein sequence ID" value="BAV32931.1"/>
    <property type="molecule type" value="Genomic_DNA"/>
</dbReference>
<proteinExistence type="inferred from homology"/>
<dbReference type="CDD" id="cd03586">
    <property type="entry name" value="PolY_Pol_IV_kappa"/>
    <property type="match status" value="1"/>
</dbReference>
<dbReference type="InterPro" id="IPR017961">
    <property type="entry name" value="DNA_pol_Y-fam_little_finger"/>
</dbReference>
<keyword evidence="19" id="KW-1185">Reference proteome</keyword>
<dbReference type="HAMAP" id="MF_01113">
    <property type="entry name" value="DNApol_IV"/>
    <property type="match status" value="1"/>
</dbReference>
<dbReference type="GO" id="GO:0042276">
    <property type="term" value="P:error-prone translesion synthesis"/>
    <property type="evidence" value="ECO:0007669"/>
    <property type="project" value="TreeGrafter"/>
</dbReference>
<evidence type="ECO:0000256" key="14">
    <source>
        <dbReference type="ARBA" id="ARBA00023204"/>
    </source>
</evidence>
<evidence type="ECO:0000313" key="18">
    <source>
        <dbReference type="EMBL" id="BAV32931.1"/>
    </source>
</evidence>
<gene>
    <name evidence="16" type="primary">dinB</name>
    <name evidence="18" type="ORF">SCL_0609</name>
</gene>
<dbReference type="EC" id="2.7.7.7" evidence="16"/>
<evidence type="ECO:0000256" key="13">
    <source>
        <dbReference type="ARBA" id="ARBA00023125"/>
    </source>
</evidence>
<comment type="similarity">
    <text evidence="2 16">Belongs to the DNA polymerase type-Y family.</text>
</comment>
<dbReference type="InterPro" id="IPR036775">
    <property type="entry name" value="DNA_pol_Y-fam_lit_finger_sf"/>
</dbReference>
<name>A0A1B4XDP4_9GAMM</name>
<evidence type="ECO:0000256" key="12">
    <source>
        <dbReference type="ARBA" id="ARBA00022932"/>
    </source>
</evidence>
<dbReference type="GO" id="GO:0003684">
    <property type="term" value="F:damaged DNA binding"/>
    <property type="evidence" value="ECO:0007669"/>
    <property type="project" value="InterPro"/>
</dbReference>
<dbReference type="InterPro" id="IPR022880">
    <property type="entry name" value="DNApol_IV"/>
</dbReference>
<evidence type="ECO:0000256" key="1">
    <source>
        <dbReference type="ARBA" id="ARBA00004496"/>
    </source>
</evidence>
<evidence type="ECO:0000256" key="6">
    <source>
        <dbReference type="ARBA" id="ARBA00022679"/>
    </source>
</evidence>
<feature type="active site" evidence="16">
    <location>
        <position position="102"/>
    </location>
</feature>
<dbReference type="Gene3D" id="3.30.70.270">
    <property type="match status" value="1"/>
</dbReference>
<feature type="site" description="Substrate discrimination" evidence="16">
    <location>
        <position position="11"/>
    </location>
</feature>
<dbReference type="GO" id="GO:0003887">
    <property type="term" value="F:DNA-directed DNA polymerase activity"/>
    <property type="evidence" value="ECO:0007669"/>
    <property type="project" value="UniProtKB-UniRule"/>
</dbReference>
<dbReference type="GO" id="GO:0000287">
    <property type="term" value="F:magnesium ion binding"/>
    <property type="evidence" value="ECO:0007669"/>
    <property type="project" value="UniProtKB-UniRule"/>
</dbReference>
<dbReference type="NCBIfam" id="NF002677">
    <property type="entry name" value="PRK02406.1"/>
    <property type="match status" value="1"/>
</dbReference>
<keyword evidence="14 16" id="KW-0234">DNA repair</keyword>
<evidence type="ECO:0000313" key="19">
    <source>
        <dbReference type="Proteomes" id="UP000243180"/>
    </source>
</evidence>
<evidence type="ECO:0000256" key="7">
    <source>
        <dbReference type="ARBA" id="ARBA00022695"/>
    </source>
</evidence>
<feature type="binding site" evidence="16">
    <location>
        <position position="101"/>
    </location>
    <ligand>
        <name>Mg(2+)</name>
        <dbReference type="ChEBI" id="CHEBI:18420"/>
    </ligand>
</feature>
<dbReference type="SUPFAM" id="SSF56672">
    <property type="entry name" value="DNA/RNA polymerases"/>
    <property type="match status" value="1"/>
</dbReference>
<dbReference type="PROSITE" id="PS50173">
    <property type="entry name" value="UMUC"/>
    <property type="match status" value="1"/>
</dbReference>
<dbReference type="InterPro" id="IPR043502">
    <property type="entry name" value="DNA/RNA_pol_sf"/>
</dbReference>
<sequence length="388" mass="43243">MILHIDMDAFYASIEERDRPGLRDKPMVVGGNPDKRGVVAAANYTARRYGIHSAMPTAQAKRLCPKLIVLPPRHSYYAQVSQQIRDIFHRYTPLVEPLSLDEAFLDVKHSHLLFGDATEIGRRIKREIRDELKLTASVGIAQNKFLAKVASEAGKPDGFLEVNPAGVQAFLDRLPVTKLWGVGKVGARSLQKHGIHTVGELRASTPALLEELFGSWGETLWELAHGRDSRPVIPDHKAKSLSHETTFAEDITDAEALRGWLLDLTRQVAARLRCNHLRGRVVIVKIRFADFRTITRSRTLPQSTDVTQELWDTGLALLLPNLPLRHRGVRLIGFSVSGFEGDESRQADLFSEPARAKNVRLDTVSDWIQARFGAAALTRAAELAHTAE</sequence>
<dbReference type="InterPro" id="IPR043128">
    <property type="entry name" value="Rev_trsase/Diguanyl_cyclase"/>
</dbReference>
<evidence type="ECO:0000256" key="11">
    <source>
        <dbReference type="ARBA" id="ARBA00022842"/>
    </source>
</evidence>
<dbReference type="GO" id="GO:0009432">
    <property type="term" value="P:SOS response"/>
    <property type="evidence" value="ECO:0007669"/>
    <property type="project" value="TreeGrafter"/>
</dbReference>
<dbReference type="NCBIfam" id="NF003015">
    <property type="entry name" value="PRK03858.1"/>
    <property type="match status" value="1"/>
</dbReference>
<dbReference type="Gene3D" id="3.40.1170.60">
    <property type="match status" value="1"/>
</dbReference>
<dbReference type="InParanoid" id="A0A1B4XDP4"/>
<keyword evidence="5 16" id="KW-0963">Cytoplasm</keyword>
<feature type="binding site" evidence="16">
    <location>
        <position position="6"/>
    </location>
    <ligand>
        <name>Mg(2+)</name>
        <dbReference type="ChEBI" id="CHEBI:18420"/>
    </ligand>
</feature>
<organism evidence="18 19">
    <name type="scientific">Sulfuricaulis limicola</name>
    <dbReference type="NCBI Taxonomy" id="1620215"/>
    <lineage>
        <taxon>Bacteria</taxon>
        <taxon>Pseudomonadati</taxon>
        <taxon>Pseudomonadota</taxon>
        <taxon>Gammaproteobacteria</taxon>
        <taxon>Acidiferrobacterales</taxon>
        <taxon>Acidiferrobacteraceae</taxon>
        <taxon>Sulfuricaulis</taxon>
    </lineage>
</organism>
<dbReference type="AlphaFoldDB" id="A0A1B4XDP4"/>
<dbReference type="InterPro" id="IPR001126">
    <property type="entry name" value="UmuC"/>
</dbReference>
<keyword evidence="12 16" id="KW-0239">DNA-directed DNA polymerase</keyword>
<evidence type="ECO:0000259" key="17">
    <source>
        <dbReference type="PROSITE" id="PS50173"/>
    </source>
</evidence>
<evidence type="ECO:0000256" key="10">
    <source>
        <dbReference type="ARBA" id="ARBA00022763"/>
    </source>
</evidence>
<dbReference type="KEGG" id="slim:SCL_0609"/>
<comment type="function">
    <text evidence="16">Poorly processive, error-prone DNA polymerase involved in untargeted mutagenesis. Copies undamaged DNA at stalled replication forks, which arise in vivo from mismatched or misaligned primer ends. These misaligned primers can be extended by PolIV. Exhibits no 3'-5' exonuclease (proofreading) activity. May be involved in translesional synthesis, in conjunction with the beta clamp from PolIII.</text>
</comment>
<dbReference type="GO" id="GO:0006261">
    <property type="term" value="P:DNA-templated DNA replication"/>
    <property type="evidence" value="ECO:0007669"/>
    <property type="project" value="UniProtKB-UniRule"/>
</dbReference>
<comment type="cofactor">
    <cofactor evidence="16">
        <name>Mg(2+)</name>
        <dbReference type="ChEBI" id="CHEBI:18420"/>
    </cofactor>
    <text evidence="16">Binds 2 magnesium ions per subunit.</text>
</comment>
<evidence type="ECO:0000256" key="8">
    <source>
        <dbReference type="ARBA" id="ARBA00022705"/>
    </source>
</evidence>
<dbReference type="PANTHER" id="PTHR11076:SF33">
    <property type="entry name" value="DNA POLYMERASE KAPPA"/>
    <property type="match status" value="1"/>
</dbReference>
<dbReference type="Pfam" id="PF11799">
    <property type="entry name" value="IMS_C"/>
    <property type="match status" value="1"/>
</dbReference>
<comment type="subcellular location">
    <subcellularLocation>
        <location evidence="1 16">Cytoplasm</location>
    </subcellularLocation>
</comment>
<dbReference type="OrthoDB" id="9808813at2"/>
<keyword evidence="9 16" id="KW-0479">Metal-binding</keyword>